<dbReference type="Proteomes" id="UP000178794">
    <property type="component" value="Unassembled WGS sequence"/>
</dbReference>
<dbReference type="InterPro" id="IPR009045">
    <property type="entry name" value="Zn_M74/Hedgehog-like"/>
</dbReference>
<evidence type="ECO:0000313" key="4">
    <source>
        <dbReference type="Proteomes" id="UP000178794"/>
    </source>
</evidence>
<gene>
    <name evidence="3" type="ORF">A3C89_00245</name>
</gene>
<feature type="domain" description="D-alanyl-D-alanine carboxypeptidase-like core" evidence="2">
    <location>
        <begin position="164"/>
        <end position="282"/>
    </location>
</feature>
<dbReference type="SUPFAM" id="SSF55166">
    <property type="entry name" value="Hedgehog/DD-peptidase"/>
    <property type="match status" value="1"/>
</dbReference>
<proteinExistence type="predicted"/>
<dbReference type="STRING" id="1798492.A3C89_00245"/>
<evidence type="ECO:0000313" key="3">
    <source>
        <dbReference type="EMBL" id="OGG59635.1"/>
    </source>
</evidence>
<evidence type="ECO:0000256" key="1">
    <source>
        <dbReference type="SAM" id="Phobius"/>
    </source>
</evidence>
<dbReference type="AlphaFoldDB" id="A0A1F6DDZ4"/>
<dbReference type="InterPro" id="IPR052179">
    <property type="entry name" value="DD-CPase-like"/>
</dbReference>
<dbReference type="PANTHER" id="PTHR34385:SF1">
    <property type="entry name" value="PEPTIDOGLYCAN L-ALANYL-D-GLUTAMATE ENDOPEPTIDASE CWLK"/>
    <property type="match status" value="1"/>
</dbReference>
<feature type="transmembrane region" description="Helical" evidence="1">
    <location>
        <begin position="12"/>
        <end position="36"/>
    </location>
</feature>
<reference evidence="3 4" key="1">
    <citation type="journal article" date="2016" name="Nat. Commun.">
        <title>Thousands of microbial genomes shed light on interconnected biogeochemical processes in an aquifer system.</title>
        <authorList>
            <person name="Anantharaman K."/>
            <person name="Brown C.T."/>
            <person name="Hug L.A."/>
            <person name="Sharon I."/>
            <person name="Castelle C.J."/>
            <person name="Probst A.J."/>
            <person name="Thomas B.C."/>
            <person name="Singh A."/>
            <person name="Wilkins M.J."/>
            <person name="Karaoz U."/>
            <person name="Brodie E.L."/>
            <person name="Williams K.H."/>
            <person name="Hubbard S.S."/>
            <person name="Banfield J.F."/>
        </authorList>
    </citation>
    <scope>NUCLEOTIDE SEQUENCE [LARGE SCALE GENOMIC DNA]</scope>
</reference>
<evidence type="ECO:0000259" key="2">
    <source>
        <dbReference type="Pfam" id="PF02557"/>
    </source>
</evidence>
<sequence>MHIKIRIPFTEILLDLGIILVTILAITSIALGMLYLEARNDIANLVTSLTTTESERARLERLEKDTAAKLTVEEQARLEAENAKRSAEEILAAEMERINETFDDLARVTDTVSDLEKLAKTDKELLMKYSKTYFLNEHYYPSSLTDIEDDYVWNGTEKQFLAPAYPYLRKLMEAAADDGIDLTIVSAFRSGIEQAALKNAYTVQYGSGANTFSADQGYSEHQLGTAVDFSTKAASGSLTTSFDTTEAFTWLAKNAYRYGFILSYPKNNTYYIYEPWHWRFVGRNLARDLHDEEKTFTDMEQRKINEYLIDLFD</sequence>
<dbReference type="CDD" id="cd14852">
    <property type="entry name" value="LD-carboxypeptidase"/>
    <property type="match status" value="1"/>
</dbReference>
<keyword evidence="1" id="KW-1133">Transmembrane helix</keyword>
<dbReference type="PANTHER" id="PTHR34385">
    <property type="entry name" value="D-ALANYL-D-ALANINE CARBOXYPEPTIDASE"/>
    <property type="match status" value="1"/>
</dbReference>
<name>A0A1F6DDZ4_9BACT</name>
<dbReference type="EMBL" id="MFLF01000013">
    <property type="protein sequence ID" value="OGG59635.1"/>
    <property type="molecule type" value="Genomic_DNA"/>
</dbReference>
<dbReference type="GO" id="GO:0006508">
    <property type="term" value="P:proteolysis"/>
    <property type="evidence" value="ECO:0007669"/>
    <property type="project" value="InterPro"/>
</dbReference>
<dbReference type="Pfam" id="PF02557">
    <property type="entry name" value="VanY"/>
    <property type="match status" value="1"/>
</dbReference>
<protein>
    <recommendedName>
        <fullName evidence="2">D-alanyl-D-alanine carboxypeptidase-like core domain-containing protein</fullName>
    </recommendedName>
</protein>
<accession>A0A1F6DDZ4</accession>
<dbReference type="InterPro" id="IPR058193">
    <property type="entry name" value="VanY/YodJ_core_dom"/>
</dbReference>
<dbReference type="InterPro" id="IPR003709">
    <property type="entry name" value="VanY-like_core_dom"/>
</dbReference>
<organism evidence="3 4">
    <name type="scientific">Candidatus Kaiserbacteria bacterium RIFCSPHIGHO2_02_FULL_50_50</name>
    <dbReference type="NCBI Taxonomy" id="1798492"/>
    <lineage>
        <taxon>Bacteria</taxon>
        <taxon>Candidatus Kaiseribacteriota</taxon>
    </lineage>
</organism>
<keyword evidence="1" id="KW-0472">Membrane</keyword>
<dbReference type="GO" id="GO:0008233">
    <property type="term" value="F:peptidase activity"/>
    <property type="evidence" value="ECO:0007669"/>
    <property type="project" value="InterPro"/>
</dbReference>
<dbReference type="Gene3D" id="3.30.1380.10">
    <property type="match status" value="1"/>
</dbReference>
<comment type="caution">
    <text evidence="3">The sequence shown here is derived from an EMBL/GenBank/DDBJ whole genome shotgun (WGS) entry which is preliminary data.</text>
</comment>
<keyword evidence="1" id="KW-0812">Transmembrane</keyword>